<feature type="domain" description="SCP" evidence="6">
    <location>
        <begin position="65"/>
        <end position="227"/>
    </location>
</feature>
<dbReference type="HOGENOM" id="CLU_035730_7_2_1"/>
<dbReference type="InterPro" id="IPR014044">
    <property type="entry name" value="CAP_dom"/>
</dbReference>
<reference evidence="8" key="2">
    <citation type="submission" date="2021-02" db="UniProtKB">
        <authorList>
            <consortium name="EnsemblMetazoa"/>
        </authorList>
    </citation>
    <scope>IDENTIFICATION</scope>
    <source>
        <strain evidence="8">JHB</strain>
    </source>
</reference>
<feature type="signal peptide" evidence="5">
    <location>
        <begin position="1"/>
        <end position="21"/>
    </location>
</feature>
<dbReference type="KEGG" id="cqu:CpipJ_CPIJ018300"/>
<dbReference type="AlphaFoldDB" id="B0XGB4"/>
<evidence type="ECO:0000256" key="4">
    <source>
        <dbReference type="ARBA" id="ARBA00022729"/>
    </source>
</evidence>
<dbReference type="PRINTS" id="PR00838">
    <property type="entry name" value="V5ALLERGEN"/>
</dbReference>
<evidence type="ECO:0000256" key="2">
    <source>
        <dbReference type="ARBA" id="ARBA00009923"/>
    </source>
</evidence>
<dbReference type="CDD" id="cd05380">
    <property type="entry name" value="CAP_euk"/>
    <property type="match status" value="1"/>
</dbReference>
<dbReference type="OMA" id="GCAISEY"/>
<feature type="chain" id="PRO_5011409436" evidence="5">
    <location>
        <begin position="22"/>
        <end position="255"/>
    </location>
</feature>
<dbReference type="GO" id="GO:0005576">
    <property type="term" value="C:extracellular region"/>
    <property type="evidence" value="ECO:0007669"/>
    <property type="project" value="UniProtKB-SubCell"/>
</dbReference>
<dbReference type="Pfam" id="PF00188">
    <property type="entry name" value="CAP"/>
    <property type="match status" value="1"/>
</dbReference>
<dbReference type="SMART" id="SM00198">
    <property type="entry name" value="SCP"/>
    <property type="match status" value="1"/>
</dbReference>
<evidence type="ECO:0000259" key="6">
    <source>
        <dbReference type="SMART" id="SM00198"/>
    </source>
</evidence>
<reference evidence="7" key="1">
    <citation type="submission" date="2007-03" db="EMBL/GenBank/DDBJ databases">
        <title>Annotation of Culex pipiens quinquefasciatus.</title>
        <authorList>
            <consortium name="The Broad Institute Genome Sequencing Platform"/>
            <person name="Atkinson P.W."/>
            <person name="Hemingway J."/>
            <person name="Christensen B.M."/>
            <person name="Higgs S."/>
            <person name="Kodira C."/>
            <person name="Hannick L."/>
            <person name="Megy K."/>
            <person name="O'Leary S."/>
            <person name="Pearson M."/>
            <person name="Haas B.J."/>
            <person name="Mauceli E."/>
            <person name="Wortman J.R."/>
            <person name="Lee N.H."/>
            <person name="Guigo R."/>
            <person name="Stanke M."/>
            <person name="Alvarado L."/>
            <person name="Amedeo P."/>
            <person name="Antoine C.H."/>
            <person name="Arensburger P."/>
            <person name="Bidwell S.L."/>
            <person name="Crawford M."/>
            <person name="Camaro F."/>
            <person name="Devon K."/>
            <person name="Engels R."/>
            <person name="Hammond M."/>
            <person name="Howarth C."/>
            <person name="Koehrsen M."/>
            <person name="Lawson D."/>
            <person name="Montgomery P."/>
            <person name="Nene V."/>
            <person name="Nusbaum C."/>
            <person name="Puiu D."/>
            <person name="Romero-Severson J."/>
            <person name="Severson D.W."/>
            <person name="Shumway M."/>
            <person name="Sisk P."/>
            <person name="Stolte C."/>
            <person name="Zeng Q."/>
            <person name="Eisenstadt E."/>
            <person name="Fraser-Liggett C."/>
            <person name="Strausberg R."/>
            <person name="Galagan J."/>
            <person name="Birren B."/>
            <person name="Collins F.H."/>
        </authorList>
    </citation>
    <scope>NUCLEOTIDE SEQUENCE [LARGE SCALE GENOMIC DNA]</scope>
    <source>
        <strain evidence="7">JHB</strain>
    </source>
</reference>
<dbReference type="Proteomes" id="UP000002320">
    <property type="component" value="Unassembled WGS sequence"/>
</dbReference>
<name>B0XGB4_CULQU</name>
<dbReference type="SUPFAM" id="SSF55797">
    <property type="entry name" value="PR-1-like"/>
    <property type="match status" value="1"/>
</dbReference>
<dbReference type="InterPro" id="IPR002413">
    <property type="entry name" value="V5_allergen-like"/>
</dbReference>
<keyword evidence="3" id="KW-0964">Secreted</keyword>
<evidence type="ECO:0000256" key="5">
    <source>
        <dbReference type="SAM" id="SignalP"/>
    </source>
</evidence>
<dbReference type="STRING" id="7176.B0XGB4"/>
<dbReference type="EMBL" id="DS233009">
    <property type="protein sequence ID" value="EDS27367.1"/>
    <property type="molecule type" value="Genomic_DNA"/>
</dbReference>
<evidence type="ECO:0000256" key="1">
    <source>
        <dbReference type="ARBA" id="ARBA00004613"/>
    </source>
</evidence>
<dbReference type="Gene3D" id="3.40.33.10">
    <property type="entry name" value="CAP"/>
    <property type="match status" value="1"/>
</dbReference>
<keyword evidence="4 5" id="KW-0732">Signal</keyword>
<comment type="similarity">
    <text evidence="2">Belongs to the CRISP family.</text>
</comment>
<dbReference type="InParanoid" id="B0XGB4"/>
<dbReference type="PIRSF" id="PIRSF038921">
    <property type="entry name" value="P14a"/>
    <property type="match status" value="1"/>
</dbReference>
<sequence length="255" mass="29146">MEISYLFATLVLVVFCSIAHGADYCSDEFQKICENKEHIGCNPKSFSQYPNCHNKNPKLMRITPGLKKYLLCKHNMYRDLLAGGTMQSRNGVFPSAQNMSVLQWDDELAALAEHNVKQCEMEHDQCRRTVKFKAAGQNIAYDSWSEKRPDKKKIIREAVFAWWNEHQDFQHHEVDKYVGSSSGVLHFTAMALDYQTHVGCAISEYDYSGGDTLLITCNYSSWTWMEQPIYKKGSPCADCGGQCDAKYKHLCPAKR</sequence>
<dbReference type="OrthoDB" id="414826at2759"/>
<dbReference type="InterPro" id="IPR001283">
    <property type="entry name" value="CRISP-related"/>
</dbReference>
<evidence type="ECO:0000313" key="7">
    <source>
        <dbReference type="EMBL" id="EDS27367.1"/>
    </source>
</evidence>
<accession>B0XGB4</accession>
<evidence type="ECO:0000313" key="9">
    <source>
        <dbReference type="Proteomes" id="UP000002320"/>
    </source>
</evidence>
<dbReference type="InterPro" id="IPR034763">
    <property type="entry name" value="P14a_insect"/>
</dbReference>
<evidence type="ECO:0000256" key="3">
    <source>
        <dbReference type="ARBA" id="ARBA00022525"/>
    </source>
</evidence>
<keyword evidence="9" id="KW-1185">Reference proteome</keyword>
<dbReference type="VEuPathDB" id="VectorBase:CPIJ018300"/>
<proteinExistence type="inferred from homology"/>
<organism>
    <name type="scientific">Culex quinquefasciatus</name>
    <name type="common">Southern house mosquito</name>
    <name type="synonym">Culex pungens</name>
    <dbReference type="NCBI Taxonomy" id="7176"/>
    <lineage>
        <taxon>Eukaryota</taxon>
        <taxon>Metazoa</taxon>
        <taxon>Ecdysozoa</taxon>
        <taxon>Arthropoda</taxon>
        <taxon>Hexapoda</taxon>
        <taxon>Insecta</taxon>
        <taxon>Pterygota</taxon>
        <taxon>Neoptera</taxon>
        <taxon>Endopterygota</taxon>
        <taxon>Diptera</taxon>
        <taxon>Nematocera</taxon>
        <taxon>Culicoidea</taxon>
        <taxon>Culicidae</taxon>
        <taxon>Culicinae</taxon>
        <taxon>Culicini</taxon>
        <taxon>Culex</taxon>
        <taxon>Culex</taxon>
    </lineage>
</organism>
<evidence type="ECO:0000313" key="8">
    <source>
        <dbReference type="EnsemblMetazoa" id="CPIJ018300-PA"/>
    </source>
</evidence>
<comment type="subcellular location">
    <subcellularLocation>
        <location evidence="1">Secreted</location>
    </subcellularLocation>
</comment>
<dbReference type="PANTHER" id="PTHR10334">
    <property type="entry name" value="CYSTEINE-RICH SECRETORY PROTEIN-RELATED"/>
    <property type="match status" value="1"/>
</dbReference>
<dbReference type="eggNOG" id="KOG3017">
    <property type="taxonomic scope" value="Eukaryota"/>
</dbReference>
<gene>
    <name evidence="8" type="primary">6052406</name>
    <name evidence="7" type="ORF">CpipJ_CPIJ018300</name>
</gene>
<dbReference type="VEuPathDB" id="VectorBase:CQUJHB007544"/>
<dbReference type="InterPro" id="IPR035940">
    <property type="entry name" value="CAP_sf"/>
</dbReference>
<protein>
    <submittedName>
        <fullName evidence="7">Salivary secreted antigen-5 AG5-3</fullName>
    </submittedName>
</protein>
<dbReference type="EnsemblMetazoa" id="CPIJ018300-RA">
    <property type="protein sequence ID" value="CPIJ018300-PA"/>
    <property type="gene ID" value="CPIJ018300"/>
</dbReference>